<dbReference type="InterPro" id="IPR036770">
    <property type="entry name" value="Ankyrin_rpt-contain_sf"/>
</dbReference>
<dbReference type="EMBL" id="JNBS01000773">
    <property type="protein sequence ID" value="OQS03771.1"/>
    <property type="molecule type" value="Genomic_DNA"/>
</dbReference>
<evidence type="ECO:0000313" key="5">
    <source>
        <dbReference type="EMBL" id="OQS03771.1"/>
    </source>
</evidence>
<feature type="transmembrane region" description="Helical" evidence="4">
    <location>
        <begin position="833"/>
        <end position="854"/>
    </location>
</feature>
<evidence type="ECO:0000256" key="2">
    <source>
        <dbReference type="ARBA" id="ARBA00023043"/>
    </source>
</evidence>
<dbReference type="STRING" id="74557.A0A1W0A0Q7"/>
<feature type="repeat" description="ANK" evidence="3">
    <location>
        <begin position="171"/>
        <end position="203"/>
    </location>
</feature>
<dbReference type="PROSITE" id="PS50297">
    <property type="entry name" value="ANK_REP_REGION"/>
    <property type="match status" value="7"/>
</dbReference>
<sequence length="1256" mass="140740">VERVAMSTHNLLKDARRGNVFEVTRRLAQGEDVNQVDEAGDTAIVNAAAHGHHDVVRVLLAHNASPEAHREDRPSALLRATQKGCVETVTLLADHHANLETTFPDGKTALLYACFHGLALICNVLLDHHANTEVADDLGNTALHYATLNGNVKIVNMLLDAQAQTNVYNYERNTPLLIAATVGHLEPLKALIEHGAEIDSPNDDAWTPLLCACEAGHVECAKVLLAHNALASAITSNGSTALILATKKGNSDIVRVLLNHPDTPIEARLNSGGMTALMLAASSGNLTILQLLLDANADFKATNLDNKTPLQLAIEKNHSSSKALLLLRQHHPLLYFAKSGHLGQLEQLVKRGVPLDDRDENGRTALMFAAAEGDPNIVNFLLQNNAPLEAIDNNGANALSIASGECRRILEREVLCRIVRDGDIQTFMEILAENATMDIEQEDENGKTLLMLAAENGHPDLVKLLLDRNADLDAAQSEGKTALSYALEGNHRSAVLYINKERAFRERYPLLYHARSGNLTAARACLKETPDKIDERDEDGWSALMYAASLGHDQIIQHLLENNAQIGGTDKGGKTAFMVSKDKATFVKLILEKNAADLRFNEIMFRGAIECDPKLGREILNAFIIEEGRYRLDFRDLDRIYGKESVEKSALYSILNLESDDDAQSAVKAHCLQHIVIRRVLQLKWEFFAQRMYIEQCLMYLLLLASSVISGCFYQLDEDPNNTNIFSLAFWHRTSSHTAVTNSSVPDRVDDEGIKISFMIWIVFVIYVLVSYVIAHYGLKPKRLWGLARWCRDGTYAGFFSFLFHGTYADMDWSDDTLMPDAPKWKSYAKRVLFFNSVFWTTAICLPFMFYLGSRSNAEMTKAKDQYQALNNIVLWFTAFYFFYWEYKELQGYGIRKYMSSSVNAVQIIIFALILFVYVPCQLDFIPETIVVREYQLCMAGTICLALWILALQYLEVHGTAGYLLPMMHGLLLDTVRFSILYGVFQVGLTCAYYILLQGSDGYETMLNSFVTVYFVLFGQIQTDPISALLDPPHTKPVLYVFAMGLLMFHMAVAIVLLLNVLIAMMNNTLVDGLEKAKLEALASYAKCVLRLELSLGAKERIEMIYVIKPKFLHHHKGKLFRFISCNIFSEEQEEKDRSVQGHWGTSEEKKPLLVKMPNLFGALRRTDSQSKHGVGILNPAFREIVLKSDYKTGYEQKGTADEEYQNEMRSMVQALKKDHTVQLQLMKSQLNEMTRILMELQATGASDSQTSSLQD</sequence>
<evidence type="ECO:0000256" key="4">
    <source>
        <dbReference type="SAM" id="Phobius"/>
    </source>
</evidence>
<keyword evidence="1" id="KW-0677">Repeat</keyword>
<feature type="transmembrane region" description="Helical" evidence="4">
    <location>
        <begin position="1041"/>
        <end position="1063"/>
    </location>
</feature>
<feature type="transmembrane region" description="Helical" evidence="4">
    <location>
        <begin position="905"/>
        <end position="925"/>
    </location>
</feature>
<feature type="non-terminal residue" evidence="5">
    <location>
        <position position="1"/>
    </location>
</feature>
<evidence type="ECO:0000256" key="1">
    <source>
        <dbReference type="ARBA" id="ARBA00022737"/>
    </source>
</evidence>
<evidence type="ECO:0000256" key="3">
    <source>
        <dbReference type="PROSITE-ProRule" id="PRU00023"/>
    </source>
</evidence>
<reference evidence="5 6" key="1">
    <citation type="journal article" date="2014" name="Genome Biol. Evol.">
        <title>The secreted proteins of Achlya hypogyna and Thraustotheca clavata identify the ancestral oomycete secretome and reveal gene acquisitions by horizontal gene transfer.</title>
        <authorList>
            <person name="Misner I."/>
            <person name="Blouin N."/>
            <person name="Leonard G."/>
            <person name="Richards T.A."/>
            <person name="Lane C.E."/>
        </authorList>
    </citation>
    <scope>NUCLEOTIDE SEQUENCE [LARGE SCALE GENOMIC DNA]</scope>
    <source>
        <strain evidence="5 6">ATCC 34112</strain>
    </source>
</reference>
<organism evidence="5 6">
    <name type="scientific">Thraustotheca clavata</name>
    <dbReference type="NCBI Taxonomy" id="74557"/>
    <lineage>
        <taxon>Eukaryota</taxon>
        <taxon>Sar</taxon>
        <taxon>Stramenopiles</taxon>
        <taxon>Oomycota</taxon>
        <taxon>Saprolegniomycetes</taxon>
        <taxon>Saprolegniales</taxon>
        <taxon>Achlyaceae</taxon>
        <taxon>Thraustotheca</taxon>
    </lineage>
</organism>
<comment type="caution">
    <text evidence="5">The sequence shown here is derived from an EMBL/GenBank/DDBJ whole genome shotgun (WGS) entry which is preliminary data.</text>
</comment>
<keyword evidence="4" id="KW-0472">Membrane</keyword>
<feature type="repeat" description="ANK" evidence="3">
    <location>
        <begin position="445"/>
        <end position="477"/>
    </location>
</feature>
<dbReference type="SMART" id="SM00248">
    <property type="entry name" value="ANK"/>
    <property type="match status" value="13"/>
</dbReference>
<dbReference type="Pfam" id="PF00023">
    <property type="entry name" value="Ank"/>
    <property type="match status" value="1"/>
</dbReference>
<evidence type="ECO:0000313" key="6">
    <source>
        <dbReference type="Proteomes" id="UP000243217"/>
    </source>
</evidence>
<dbReference type="PRINTS" id="PR01415">
    <property type="entry name" value="ANKYRIN"/>
</dbReference>
<feature type="repeat" description="ANK" evidence="3">
    <location>
        <begin position="39"/>
        <end position="71"/>
    </location>
</feature>
<keyword evidence="2 3" id="KW-0040">ANK repeat</keyword>
<dbReference type="PROSITE" id="PS50088">
    <property type="entry name" value="ANK_REPEAT"/>
    <property type="match status" value="9"/>
</dbReference>
<protein>
    <submittedName>
        <fullName evidence="5">Inversin protein alternative isoform</fullName>
    </submittedName>
</protein>
<dbReference type="InterPro" id="IPR002110">
    <property type="entry name" value="Ankyrin_rpt"/>
</dbReference>
<proteinExistence type="predicted"/>
<dbReference type="AlphaFoldDB" id="A0A1W0A0Q7"/>
<name>A0A1W0A0Q7_9STRA</name>
<gene>
    <name evidence="5" type="ORF">THRCLA_03939</name>
</gene>
<feature type="repeat" description="ANK" evidence="3">
    <location>
        <begin position="105"/>
        <end position="137"/>
    </location>
</feature>
<accession>A0A1W0A0Q7</accession>
<feature type="transmembrane region" description="Helical" evidence="4">
    <location>
        <begin position="937"/>
        <end position="955"/>
    </location>
</feature>
<keyword evidence="4" id="KW-1133">Transmembrane helix</keyword>
<dbReference type="Pfam" id="PF12796">
    <property type="entry name" value="Ank_2"/>
    <property type="match status" value="6"/>
</dbReference>
<dbReference type="Gene3D" id="1.25.40.20">
    <property type="entry name" value="Ankyrin repeat-containing domain"/>
    <property type="match status" value="7"/>
</dbReference>
<feature type="transmembrane region" description="Helical" evidence="4">
    <location>
        <begin position="866"/>
        <end position="885"/>
    </location>
</feature>
<dbReference type="Proteomes" id="UP000243217">
    <property type="component" value="Unassembled WGS sequence"/>
</dbReference>
<feature type="repeat" description="ANK" evidence="3">
    <location>
        <begin position="539"/>
        <end position="571"/>
    </location>
</feature>
<dbReference type="PANTHER" id="PTHR24198:SF165">
    <property type="entry name" value="ANKYRIN REPEAT-CONTAINING PROTEIN-RELATED"/>
    <property type="match status" value="1"/>
</dbReference>
<feature type="transmembrane region" description="Helical" evidence="4">
    <location>
        <begin position="975"/>
        <end position="996"/>
    </location>
</feature>
<feature type="repeat" description="ANK" evidence="3">
    <location>
        <begin position="138"/>
        <end position="170"/>
    </location>
</feature>
<feature type="transmembrane region" description="Helical" evidence="4">
    <location>
        <begin position="756"/>
        <end position="775"/>
    </location>
</feature>
<feature type="repeat" description="ANK" evidence="3">
    <location>
        <begin position="272"/>
        <end position="304"/>
    </location>
</feature>
<feature type="repeat" description="ANK" evidence="3">
    <location>
        <begin position="237"/>
        <end position="260"/>
    </location>
</feature>
<dbReference type="OrthoDB" id="20872at2759"/>
<keyword evidence="6" id="KW-1185">Reference proteome</keyword>
<keyword evidence="4" id="KW-0812">Transmembrane</keyword>
<dbReference type="SUPFAM" id="SSF48403">
    <property type="entry name" value="Ankyrin repeat"/>
    <property type="match status" value="2"/>
</dbReference>
<feature type="repeat" description="ANK" evidence="3">
    <location>
        <begin position="361"/>
        <end position="393"/>
    </location>
</feature>
<dbReference type="PANTHER" id="PTHR24198">
    <property type="entry name" value="ANKYRIN REPEAT AND PROTEIN KINASE DOMAIN-CONTAINING PROTEIN"/>
    <property type="match status" value="1"/>
</dbReference>